<dbReference type="AlphaFoldDB" id="A0A2T4YZQ6"/>
<accession>A0A2T4YZQ6</accession>
<proteinExistence type="predicted"/>
<gene>
    <name evidence="2" type="ORF">C8J48_3694</name>
</gene>
<dbReference type="EMBL" id="PZZP01000005">
    <property type="protein sequence ID" value="PTM52701.1"/>
    <property type="molecule type" value="Genomic_DNA"/>
</dbReference>
<evidence type="ECO:0000256" key="1">
    <source>
        <dbReference type="SAM" id="MobiDB-lite"/>
    </source>
</evidence>
<reference evidence="2 3" key="1">
    <citation type="submission" date="2018-04" db="EMBL/GenBank/DDBJ databases">
        <title>Genomic Encyclopedia of Archaeal and Bacterial Type Strains, Phase II (KMG-II): from individual species to whole genera.</title>
        <authorList>
            <person name="Goeker M."/>
        </authorList>
    </citation>
    <scope>NUCLEOTIDE SEQUENCE [LARGE SCALE GENOMIC DNA]</scope>
    <source>
        <strain evidence="2 3">DSM 45169</strain>
    </source>
</reference>
<name>A0A2T4YZQ6_9BACL</name>
<protein>
    <submittedName>
        <fullName evidence="2">Uncharacterized protein</fullName>
    </submittedName>
</protein>
<evidence type="ECO:0000313" key="3">
    <source>
        <dbReference type="Proteomes" id="UP000241639"/>
    </source>
</evidence>
<organism evidence="2 3">
    <name type="scientific">Desmospora activa DSM 45169</name>
    <dbReference type="NCBI Taxonomy" id="1121389"/>
    <lineage>
        <taxon>Bacteria</taxon>
        <taxon>Bacillati</taxon>
        <taxon>Bacillota</taxon>
        <taxon>Bacilli</taxon>
        <taxon>Bacillales</taxon>
        <taxon>Thermoactinomycetaceae</taxon>
        <taxon>Desmospora</taxon>
    </lineage>
</organism>
<dbReference type="RefSeq" id="WP_107728650.1">
    <property type="nucleotide sequence ID" value="NZ_PZZP01000005.1"/>
</dbReference>
<comment type="caution">
    <text evidence="2">The sequence shown here is derived from an EMBL/GenBank/DDBJ whole genome shotgun (WGS) entry which is preliminary data.</text>
</comment>
<keyword evidence="3" id="KW-1185">Reference proteome</keyword>
<feature type="compositionally biased region" description="Basic and acidic residues" evidence="1">
    <location>
        <begin position="189"/>
        <end position="198"/>
    </location>
</feature>
<dbReference type="Proteomes" id="UP000241639">
    <property type="component" value="Unassembled WGS sequence"/>
</dbReference>
<sequence>MEKKKTYQVNMAKPISFVPALAHLVSRGAKRAKITETLILQQMIDWYIWKIGDIGNKKHQIEMLKKNDSLDEWEQKELEKLRDDVENGEWIWKSSDELANGDFGGTLTIPSVARAFEYLVENGFLWVRTNPKVKMDRTYQYRPRINYIRRELHKMGHALYGFSVWNESEQIEPEQKIFPPSWKGKGKKAKDINEETKSLPKVQKSAQPVDSEEEERIKVITRAFKSAFDGYNLQPVSAKVILKEANGDIEYALSFIKRVSSSKLYKEGNLRNKVGAVVSAIKNGEWDDELNKHEDKLPRSIQEAEKRQRERIEQEKEVNPEAKKRIELSLLMMKANFWARQKQIKGPKEEKVRGFLFNHKFDQETSEWIIRSEKPNDKELEEIEITIQEMHQFIPEKLAT</sequence>
<evidence type="ECO:0000313" key="2">
    <source>
        <dbReference type="EMBL" id="PTM52701.1"/>
    </source>
</evidence>
<dbReference type="OrthoDB" id="1258529at2"/>
<feature type="region of interest" description="Disordered" evidence="1">
    <location>
        <begin position="177"/>
        <end position="210"/>
    </location>
</feature>